<gene>
    <name evidence="1" type="ORF">LCGC14_1071390</name>
</gene>
<name>A0A0F9MI23_9ZZZZ</name>
<dbReference type="Gene3D" id="3.40.50.1240">
    <property type="entry name" value="Phosphoglycerate mutase-like"/>
    <property type="match status" value="1"/>
</dbReference>
<evidence type="ECO:0000313" key="1">
    <source>
        <dbReference type="EMBL" id="KKN07020.1"/>
    </source>
</evidence>
<reference evidence="1" key="1">
    <citation type="journal article" date="2015" name="Nature">
        <title>Complex archaea that bridge the gap between prokaryotes and eukaryotes.</title>
        <authorList>
            <person name="Spang A."/>
            <person name="Saw J.H."/>
            <person name="Jorgensen S.L."/>
            <person name="Zaremba-Niedzwiedzka K."/>
            <person name="Martijn J."/>
            <person name="Lind A.E."/>
            <person name="van Eijk R."/>
            <person name="Schleper C."/>
            <person name="Guy L."/>
            <person name="Ettema T.J."/>
        </authorList>
    </citation>
    <scope>NUCLEOTIDE SEQUENCE</scope>
</reference>
<protein>
    <recommendedName>
        <fullName evidence="2">Histidine phosphatase family protein</fullName>
    </recommendedName>
</protein>
<dbReference type="SUPFAM" id="SSF53254">
    <property type="entry name" value="Phosphoglycerate mutase-like"/>
    <property type="match status" value="1"/>
</dbReference>
<evidence type="ECO:0008006" key="2">
    <source>
        <dbReference type="Google" id="ProtNLM"/>
    </source>
</evidence>
<proteinExistence type="predicted"/>
<comment type="caution">
    <text evidence="1">The sequence shown here is derived from an EMBL/GenBank/DDBJ whole genome shotgun (WGS) entry which is preliminary data.</text>
</comment>
<dbReference type="AlphaFoldDB" id="A0A0F9MI23"/>
<dbReference type="InterPro" id="IPR029033">
    <property type="entry name" value="His_PPase_superfam"/>
</dbReference>
<sequence>MFKMDIEKIWNESKWTAQARQIIRGLKNFPEDSKITLILRHSRRNEPKILDNLHNIRLTPEGHAIAKEFGRLLPIDREIRLFHSIIMRCEETAENILSGFENIGGKGKIIGAFSPLYDIRASSDFLPNLLKKYNIYQFFFRWAADLFPPDQIISMQKYCQNAAKLIWSEINNSPDRAIDIHVTHDILIIAFKLGWFGFPPKKRWVSFLGGFALTFEKNNILLLDSGNLVSAEVPYWWEN</sequence>
<dbReference type="EMBL" id="LAZR01004616">
    <property type="protein sequence ID" value="KKN07020.1"/>
    <property type="molecule type" value="Genomic_DNA"/>
</dbReference>
<accession>A0A0F9MI23</accession>
<organism evidence="1">
    <name type="scientific">marine sediment metagenome</name>
    <dbReference type="NCBI Taxonomy" id="412755"/>
    <lineage>
        <taxon>unclassified sequences</taxon>
        <taxon>metagenomes</taxon>
        <taxon>ecological metagenomes</taxon>
    </lineage>
</organism>